<evidence type="ECO:0000313" key="2">
    <source>
        <dbReference type="EMBL" id="KZS00682.1"/>
    </source>
</evidence>
<dbReference type="AlphaFoldDB" id="A0A164HY77"/>
<reference evidence="2 3" key="1">
    <citation type="submission" date="2016-03" db="EMBL/GenBank/DDBJ databases">
        <title>EvidentialGene: Evidence-directed Construction of Genes on Genomes.</title>
        <authorList>
            <person name="Gilbert D.G."/>
            <person name="Choi J.-H."/>
            <person name="Mockaitis K."/>
            <person name="Colbourne J."/>
            <person name="Pfrender M."/>
        </authorList>
    </citation>
    <scope>NUCLEOTIDE SEQUENCE [LARGE SCALE GENOMIC DNA]</scope>
    <source>
        <strain evidence="2 3">Xinb3</strain>
        <tissue evidence="2">Complete organism</tissue>
    </source>
</reference>
<name>A0A164HY77_9CRUS</name>
<dbReference type="Proteomes" id="UP000076858">
    <property type="component" value="Unassembled WGS sequence"/>
</dbReference>
<accession>A0A164HY77</accession>
<proteinExistence type="predicted"/>
<protein>
    <submittedName>
        <fullName evidence="2">Uncharacterized protein</fullName>
    </submittedName>
</protein>
<feature type="non-terminal residue" evidence="2">
    <location>
        <position position="1"/>
    </location>
</feature>
<evidence type="ECO:0000256" key="1">
    <source>
        <dbReference type="SAM" id="MobiDB-lite"/>
    </source>
</evidence>
<evidence type="ECO:0000313" key="3">
    <source>
        <dbReference type="Proteomes" id="UP000076858"/>
    </source>
</evidence>
<gene>
    <name evidence="2" type="ORF">APZ42_002930</name>
</gene>
<comment type="caution">
    <text evidence="2">The sequence shown here is derived from an EMBL/GenBank/DDBJ whole genome shotgun (WGS) entry which is preliminary data.</text>
</comment>
<sequence>KALTEKKRERLFDEIQRQGLVLLHCRGQRGRDRPAQHPAGHPAGHEASRGRLAPQAGQGAGRWQPPAGAQDPGRGHRQGRRQGAGDLRRLHPGQGGARSPVPGHA</sequence>
<keyword evidence="3" id="KW-1185">Reference proteome</keyword>
<feature type="non-terminal residue" evidence="2">
    <location>
        <position position="105"/>
    </location>
</feature>
<dbReference type="EMBL" id="LRGB01008955">
    <property type="protein sequence ID" value="KZS00682.1"/>
    <property type="molecule type" value="Genomic_DNA"/>
</dbReference>
<feature type="region of interest" description="Disordered" evidence="1">
    <location>
        <begin position="25"/>
        <end position="105"/>
    </location>
</feature>
<organism evidence="2 3">
    <name type="scientific">Daphnia magna</name>
    <dbReference type="NCBI Taxonomy" id="35525"/>
    <lineage>
        <taxon>Eukaryota</taxon>
        <taxon>Metazoa</taxon>
        <taxon>Ecdysozoa</taxon>
        <taxon>Arthropoda</taxon>
        <taxon>Crustacea</taxon>
        <taxon>Branchiopoda</taxon>
        <taxon>Diplostraca</taxon>
        <taxon>Cladocera</taxon>
        <taxon>Anomopoda</taxon>
        <taxon>Daphniidae</taxon>
        <taxon>Daphnia</taxon>
    </lineage>
</organism>